<dbReference type="GO" id="GO:0044038">
    <property type="term" value="P:cell wall macromolecule biosynthetic process"/>
    <property type="evidence" value="ECO:0007669"/>
    <property type="project" value="TreeGrafter"/>
</dbReference>
<evidence type="ECO:0000256" key="10">
    <source>
        <dbReference type="SAM" id="Phobius"/>
    </source>
</evidence>
<dbReference type="PANTHER" id="PTHR22926">
    <property type="entry name" value="PHOSPHO-N-ACETYLMURAMOYL-PENTAPEPTIDE-TRANSFERASE"/>
    <property type="match status" value="1"/>
</dbReference>
<feature type="region of interest" description="Disordered" evidence="9">
    <location>
        <begin position="289"/>
        <end position="364"/>
    </location>
</feature>
<feature type="compositionally biased region" description="Basic and acidic residues" evidence="9">
    <location>
        <begin position="332"/>
        <end position="344"/>
    </location>
</feature>
<dbReference type="InterPro" id="IPR035979">
    <property type="entry name" value="RBD_domain_sf"/>
</dbReference>
<dbReference type="Gene3D" id="1.10.10.10">
    <property type="entry name" value="Winged helix-like DNA-binding domain superfamily/Winged helix DNA-binding domain"/>
    <property type="match status" value="1"/>
</dbReference>
<dbReference type="Gene3D" id="3.30.70.330">
    <property type="match status" value="1"/>
</dbReference>
<dbReference type="InterPro" id="IPR000504">
    <property type="entry name" value="RRM_dom"/>
</dbReference>
<dbReference type="InterPro" id="IPR002344">
    <property type="entry name" value="Lupus_La"/>
</dbReference>
<dbReference type="GO" id="GO:1990904">
    <property type="term" value="C:ribonucleoprotein complex"/>
    <property type="evidence" value="ECO:0007669"/>
    <property type="project" value="InterPro"/>
</dbReference>
<dbReference type="InterPro" id="IPR018480">
    <property type="entry name" value="PNAcMuramoyl-5peptid_Trfase_CS"/>
</dbReference>
<feature type="transmembrane region" description="Helical" evidence="10">
    <location>
        <begin position="586"/>
        <end position="608"/>
    </location>
</feature>
<evidence type="ECO:0000256" key="2">
    <source>
        <dbReference type="ARBA" id="ARBA00005583"/>
    </source>
</evidence>
<evidence type="ECO:0000259" key="11">
    <source>
        <dbReference type="PROSITE" id="PS50102"/>
    </source>
</evidence>
<proteinExistence type="inferred from homology"/>
<evidence type="ECO:0000256" key="6">
    <source>
        <dbReference type="ARBA" id="ARBA00022989"/>
    </source>
</evidence>
<dbReference type="PROSITE" id="PS01348">
    <property type="entry name" value="MRAY_2"/>
    <property type="match status" value="1"/>
</dbReference>
<feature type="transmembrane region" description="Helical" evidence="10">
    <location>
        <begin position="814"/>
        <end position="835"/>
    </location>
</feature>
<feature type="region of interest" description="Disordered" evidence="9">
    <location>
        <begin position="1"/>
        <end position="67"/>
    </location>
</feature>
<dbReference type="Pfam" id="PF00953">
    <property type="entry name" value="Glycos_transf_4"/>
    <property type="match status" value="1"/>
</dbReference>
<dbReference type="GO" id="GO:0003723">
    <property type="term" value="F:RNA binding"/>
    <property type="evidence" value="ECO:0007669"/>
    <property type="project" value="UniProtKB-UniRule"/>
</dbReference>
<keyword evidence="7 10" id="KW-0472">Membrane</keyword>
<evidence type="ECO:0000256" key="9">
    <source>
        <dbReference type="SAM" id="MobiDB-lite"/>
    </source>
</evidence>
<feature type="compositionally biased region" description="Low complexity" evidence="9">
    <location>
        <begin position="11"/>
        <end position="33"/>
    </location>
</feature>
<sequence>MEGEPVLPIPASAEDGAFSASSSSDIDLASVGSPEDREMSELPPLSDGDDHDHEKVPEYGWDADNGSGNGAMTVDDLKQRIIKQALSLSLLVILSGGGYSSALRRVEYYFSDENLPTDKYMLNMMKKNKQGFVPIGIIASFRKMKKLSQDHAFISAALKESTFLAVSADGKKVKRLNPLPVVEVQDHKLCTVLVENLPVDHSVENLRKIFGYVGKIKKISIHDPVANENGKKGNTTLYSTKLHALVEYVAAESAEKAVTTLNDEEDWRNGMRVKLLKRVAKYVQKRRLGTENEPDKKTVSCLSDHTGGAEKHVKENHGHNSDTAGEENGDPALKEKTGDRERKNGNYGRGRRHKHRGINGHGHGTVACAQATTTSKPPVGPKMPDGTRGFAVGRVSPLEPSMSAMRSSSFYLKSDHVLPLELQRRSSRSSCLPRLLRLVVSETECHRLLRVPGTIQRHQSRLEHTKAFDDDSFDIPSLNSCWSDNEGSSYYMMSSSDGEDSDGEIIINPVSDMDLPSVKVSTNDALTLTIHRFAMIGMQRKKSKIRYGAFVNMGLIGFITAFLLLIDGCVWRIVRLPLEPFYLTRPFFMSTVIASCAGYIFLPLLDSLHAYQNIRKEGPFRHSLEESTPTMGGLFFVPVGVAVALYIAGFSSVEVTGAAAVTLAYAAIGLLHDTLAFLDNQNYGLFTALRILLEMTVGIFFSSWLDCTRISSPYGMKKLVPLPAPIGIVSLGRCYMPLTSFCFVSMGNGVKLTDGLDGLAGGTAAFAFVAMSIAVLPISPGLAIFGASMAGACVGFLLHNRYEASISMGDTGSIAIGGALAAMASCTGMFFPLFISSGIFVLEAFSVILQESYFKATESLWGYGHRLLQMAPFHHYMELCGFKEPVIVAGSYAVSAFLSLFAAYVGLTSV</sequence>
<gene>
    <name evidence="13" type="ORF">SAY87_003494</name>
</gene>
<dbReference type="GO" id="GO:0005634">
    <property type="term" value="C:nucleus"/>
    <property type="evidence" value="ECO:0007669"/>
    <property type="project" value="InterPro"/>
</dbReference>
<dbReference type="InterPro" id="IPR012677">
    <property type="entry name" value="Nucleotide-bd_a/b_plait_sf"/>
</dbReference>
<feature type="compositionally biased region" description="Basic and acidic residues" evidence="9">
    <location>
        <begin position="289"/>
        <end position="298"/>
    </location>
</feature>
<dbReference type="PANTHER" id="PTHR22926:SF5">
    <property type="entry name" value="PHOSPHO-N-ACETYLMURAMOYL-PENTAPEPTIDE-TRANSFERASE HOMOLOG"/>
    <property type="match status" value="1"/>
</dbReference>
<dbReference type="Pfam" id="PF00076">
    <property type="entry name" value="RRM_1"/>
    <property type="match status" value="1"/>
</dbReference>
<evidence type="ECO:0000256" key="8">
    <source>
        <dbReference type="PROSITE-ProRule" id="PRU00332"/>
    </source>
</evidence>
<keyword evidence="6 10" id="KW-1133">Transmembrane helix</keyword>
<evidence type="ECO:0000313" key="14">
    <source>
        <dbReference type="Proteomes" id="UP001345219"/>
    </source>
</evidence>
<dbReference type="InterPro" id="IPR034878">
    <property type="entry name" value="La-rel_plant_RRM"/>
</dbReference>
<protein>
    <submittedName>
        <fullName evidence="13">Uncharacterized protein</fullName>
    </submittedName>
</protein>
<evidence type="ECO:0000313" key="13">
    <source>
        <dbReference type="EMBL" id="KAK4768353.1"/>
    </source>
</evidence>
<keyword evidence="4 10" id="KW-0812">Transmembrane</keyword>
<name>A0AAN7KPC4_9MYRT</name>
<keyword evidence="5 8" id="KW-0694">RNA-binding</keyword>
<dbReference type="InterPro" id="IPR000715">
    <property type="entry name" value="Glycosyl_transferase_4"/>
</dbReference>
<dbReference type="PROSITE" id="PS50102">
    <property type="entry name" value="RRM"/>
    <property type="match status" value="1"/>
</dbReference>
<feature type="transmembrane region" description="Helical" evidence="10">
    <location>
        <begin position="724"/>
        <end position="744"/>
    </location>
</feature>
<comment type="subcellular location">
    <subcellularLocation>
        <location evidence="1">Membrane</location>
        <topology evidence="1">Multi-pass membrane protein</topology>
    </subcellularLocation>
</comment>
<dbReference type="CDD" id="cd06852">
    <property type="entry name" value="GT_MraY"/>
    <property type="match status" value="1"/>
</dbReference>
<feature type="domain" description="RRM" evidence="11">
    <location>
        <begin position="190"/>
        <end position="275"/>
    </location>
</feature>
<dbReference type="CDD" id="cd12288">
    <property type="entry name" value="RRM_La_like_plant"/>
    <property type="match status" value="1"/>
</dbReference>
<dbReference type="PROSITE" id="PS50961">
    <property type="entry name" value="HTH_LA"/>
    <property type="match status" value="1"/>
</dbReference>
<feature type="transmembrane region" description="Helical" evidence="10">
    <location>
        <begin position="756"/>
        <end position="776"/>
    </location>
</feature>
<dbReference type="Proteomes" id="UP001345219">
    <property type="component" value="Chromosome 3"/>
</dbReference>
<dbReference type="InterPro" id="IPR006630">
    <property type="entry name" value="La_HTH"/>
</dbReference>
<dbReference type="SUPFAM" id="SSF46785">
    <property type="entry name" value="Winged helix' DNA-binding domain"/>
    <property type="match status" value="1"/>
</dbReference>
<dbReference type="InterPro" id="IPR036388">
    <property type="entry name" value="WH-like_DNA-bd_sf"/>
</dbReference>
<evidence type="ECO:0000256" key="4">
    <source>
        <dbReference type="ARBA" id="ARBA00022692"/>
    </source>
</evidence>
<accession>A0AAN7KPC4</accession>
<dbReference type="GO" id="GO:0006396">
    <property type="term" value="P:RNA processing"/>
    <property type="evidence" value="ECO:0007669"/>
    <property type="project" value="InterPro"/>
</dbReference>
<dbReference type="EMBL" id="JAXIOK010000006">
    <property type="protein sequence ID" value="KAK4768353.1"/>
    <property type="molecule type" value="Genomic_DNA"/>
</dbReference>
<dbReference type="GO" id="GO:0005886">
    <property type="term" value="C:plasma membrane"/>
    <property type="evidence" value="ECO:0007669"/>
    <property type="project" value="TreeGrafter"/>
</dbReference>
<evidence type="ECO:0000259" key="12">
    <source>
        <dbReference type="PROSITE" id="PS50961"/>
    </source>
</evidence>
<feature type="transmembrane region" description="Helical" evidence="10">
    <location>
        <begin position="782"/>
        <end position="802"/>
    </location>
</feature>
<dbReference type="SUPFAM" id="SSF54928">
    <property type="entry name" value="RNA-binding domain, RBD"/>
    <property type="match status" value="1"/>
</dbReference>
<feature type="compositionally biased region" description="Basic residues" evidence="9">
    <location>
        <begin position="349"/>
        <end position="358"/>
    </location>
</feature>
<dbReference type="NCBIfam" id="TIGR00445">
    <property type="entry name" value="mraY"/>
    <property type="match status" value="1"/>
</dbReference>
<evidence type="ECO:0000256" key="1">
    <source>
        <dbReference type="ARBA" id="ARBA00004141"/>
    </source>
</evidence>
<evidence type="ECO:0000256" key="5">
    <source>
        <dbReference type="ARBA" id="ARBA00022884"/>
    </source>
</evidence>
<organism evidence="13 14">
    <name type="scientific">Trapa incisa</name>
    <dbReference type="NCBI Taxonomy" id="236973"/>
    <lineage>
        <taxon>Eukaryota</taxon>
        <taxon>Viridiplantae</taxon>
        <taxon>Streptophyta</taxon>
        <taxon>Embryophyta</taxon>
        <taxon>Tracheophyta</taxon>
        <taxon>Spermatophyta</taxon>
        <taxon>Magnoliopsida</taxon>
        <taxon>eudicotyledons</taxon>
        <taxon>Gunneridae</taxon>
        <taxon>Pentapetalae</taxon>
        <taxon>rosids</taxon>
        <taxon>malvids</taxon>
        <taxon>Myrtales</taxon>
        <taxon>Lythraceae</taxon>
        <taxon>Trapa</taxon>
    </lineage>
</organism>
<feature type="compositionally biased region" description="Basic and acidic residues" evidence="9">
    <location>
        <begin position="48"/>
        <end position="57"/>
    </location>
</feature>
<keyword evidence="14" id="KW-1185">Reference proteome</keyword>
<dbReference type="GO" id="GO:0071555">
    <property type="term" value="P:cell wall organization"/>
    <property type="evidence" value="ECO:0007669"/>
    <property type="project" value="TreeGrafter"/>
</dbReference>
<dbReference type="Pfam" id="PF05383">
    <property type="entry name" value="La"/>
    <property type="match status" value="1"/>
</dbReference>
<feature type="transmembrane region" description="Helical" evidence="10">
    <location>
        <begin position="629"/>
        <end position="649"/>
    </location>
</feature>
<dbReference type="GO" id="GO:0008963">
    <property type="term" value="F:phospho-N-acetylmuramoyl-pentapeptide-transferase activity"/>
    <property type="evidence" value="ECO:0007669"/>
    <property type="project" value="InterPro"/>
</dbReference>
<dbReference type="AlphaFoldDB" id="A0AAN7KPC4"/>
<evidence type="ECO:0000256" key="3">
    <source>
        <dbReference type="ARBA" id="ARBA00022679"/>
    </source>
</evidence>
<comment type="similarity">
    <text evidence="2">Belongs to the glycosyltransferase 4 family. MraY subfamily.</text>
</comment>
<feature type="transmembrane region" description="Helical" evidence="10">
    <location>
        <begin position="655"/>
        <end position="671"/>
    </location>
</feature>
<keyword evidence="3" id="KW-0808">Transferase</keyword>
<dbReference type="SMART" id="SM00715">
    <property type="entry name" value="LA"/>
    <property type="match status" value="1"/>
</dbReference>
<reference evidence="13 14" key="1">
    <citation type="journal article" date="2023" name="Hortic Res">
        <title>Pangenome of water caltrop reveals structural variations and asymmetric subgenome divergence after allopolyploidization.</title>
        <authorList>
            <person name="Zhang X."/>
            <person name="Chen Y."/>
            <person name="Wang L."/>
            <person name="Yuan Y."/>
            <person name="Fang M."/>
            <person name="Shi L."/>
            <person name="Lu R."/>
            <person name="Comes H.P."/>
            <person name="Ma Y."/>
            <person name="Chen Y."/>
            <person name="Huang G."/>
            <person name="Zhou Y."/>
            <person name="Zheng Z."/>
            <person name="Qiu Y."/>
        </authorList>
    </citation>
    <scope>NUCLEOTIDE SEQUENCE [LARGE SCALE GENOMIC DNA]</scope>
    <source>
        <tissue evidence="13">Roots</tissue>
    </source>
</reference>
<feature type="compositionally biased region" description="Basic and acidic residues" evidence="9">
    <location>
        <begin position="307"/>
        <end position="320"/>
    </location>
</feature>
<dbReference type="PRINTS" id="PR00302">
    <property type="entry name" value="LUPUSLA"/>
</dbReference>
<evidence type="ECO:0000256" key="7">
    <source>
        <dbReference type="ARBA" id="ARBA00023136"/>
    </source>
</evidence>
<dbReference type="InterPro" id="IPR036390">
    <property type="entry name" value="WH_DNA-bd_sf"/>
</dbReference>
<comment type="caution">
    <text evidence="13">The sequence shown here is derived from an EMBL/GenBank/DDBJ whole genome shotgun (WGS) entry which is preliminary data.</text>
</comment>
<feature type="domain" description="HTH La-type RNA-binding" evidence="12">
    <location>
        <begin position="92"/>
        <end position="183"/>
    </location>
</feature>
<dbReference type="InterPro" id="IPR003524">
    <property type="entry name" value="PNAcMuramoyl-5peptid_Trfase"/>
</dbReference>
<feature type="transmembrane region" description="Helical" evidence="10">
    <location>
        <begin position="886"/>
        <end position="907"/>
    </location>
</feature>
<feature type="transmembrane region" description="Helical" evidence="10">
    <location>
        <begin position="545"/>
        <end position="566"/>
    </location>
</feature>